<dbReference type="OrthoDB" id="7949219at2"/>
<evidence type="ECO:0000313" key="3">
    <source>
        <dbReference type="Proteomes" id="UP000321793"/>
    </source>
</evidence>
<dbReference type="SUPFAM" id="SSF53597">
    <property type="entry name" value="Dihydrofolate reductase-like"/>
    <property type="match status" value="1"/>
</dbReference>
<dbReference type="PANTHER" id="PTHR38011">
    <property type="entry name" value="DIHYDROFOLATE REDUCTASE FAMILY PROTEIN (AFU_ORTHOLOGUE AFUA_8G06820)"/>
    <property type="match status" value="1"/>
</dbReference>
<evidence type="ECO:0000259" key="1">
    <source>
        <dbReference type="Pfam" id="PF01872"/>
    </source>
</evidence>
<reference evidence="2 3" key="1">
    <citation type="submission" date="2019-07" db="EMBL/GenBank/DDBJ databases">
        <title>Whole genome shotgun sequence of Knoellia locipacati NBRC 109775.</title>
        <authorList>
            <person name="Hosoyama A."/>
            <person name="Uohara A."/>
            <person name="Ohji S."/>
            <person name="Ichikawa N."/>
        </authorList>
    </citation>
    <scope>NUCLEOTIDE SEQUENCE [LARGE SCALE GENOMIC DNA]</scope>
    <source>
        <strain evidence="2 3">NBRC 109775</strain>
    </source>
</reference>
<sequence>MGRLRYGMLVSLDGYARDASGSFDWATPDDELHGFVNDQERDVRTLVYGRGMWETMRWWQDSPADDEPGAAPEHHDFAAMWRAADKVVVSTTLDPPTEPRTQLWPTLDLDRLAALVRDSPTDVSIGGPTLAAHALRAGLVDEVTAYVVPHVAGGGLPWLPTGVTTGLALREQRTFGTGAVALVYDVART</sequence>
<dbReference type="InterPro" id="IPR002734">
    <property type="entry name" value="RibDG_C"/>
</dbReference>
<dbReference type="PANTHER" id="PTHR38011:SF11">
    <property type="entry name" value="2,5-DIAMINO-6-RIBOSYLAMINO-4(3H)-PYRIMIDINONE 5'-PHOSPHATE REDUCTASE"/>
    <property type="match status" value="1"/>
</dbReference>
<organism evidence="2 3">
    <name type="scientific">Knoellia locipacati</name>
    <dbReference type="NCBI Taxonomy" id="882824"/>
    <lineage>
        <taxon>Bacteria</taxon>
        <taxon>Bacillati</taxon>
        <taxon>Actinomycetota</taxon>
        <taxon>Actinomycetes</taxon>
        <taxon>Micrococcales</taxon>
        <taxon>Intrasporangiaceae</taxon>
        <taxon>Knoellia</taxon>
    </lineage>
</organism>
<feature type="domain" description="Bacterial bifunctional deaminase-reductase C-terminal" evidence="1">
    <location>
        <begin position="6"/>
        <end position="178"/>
    </location>
</feature>
<dbReference type="Gene3D" id="3.40.430.10">
    <property type="entry name" value="Dihydrofolate Reductase, subunit A"/>
    <property type="match status" value="1"/>
</dbReference>
<dbReference type="Pfam" id="PF01872">
    <property type="entry name" value="RibD_C"/>
    <property type="match status" value="1"/>
</dbReference>
<protein>
    <submittedName>
        <fullName evidence="2">Deaminase</fullName>
    </submittedName>
</protein>
<dbReference type="GO" id="GO:0008703">
    <property type="term" value="F:5-amino-6-(5-phosphoribosylamino)uracil reductase activity"/>
    <property type="evidence" value="ECO:0007669"/>
    <property type="project" value="InterPro"/>
</dbReference>
<proteinExistence type="predicted"/>
<dbReference type="AlphaFoldDB" id="A0A512T1H1"/>
<name>A0A512T1H1_9MICO</name>
<keyword evidence="3" id="KW-1185">Reference proteome</keyword>
<dbReference type="InterPro" id="IPR024072">
    <property type="entry name" value="DHFR-like_dom_sf"/>
</dbReference>
<dbReference type="Proteomes" id="UP000321793">
    <property type="component" value="Unassembled WGS sequence"/>
</dbReference>
<comment type="caution">
    <text evidence="2">The sequence shown here is derived from an EMBL/GenBank/DDBJ whole genome shotgun (WGS) entry which is preliminary data.</text>
</comment>
<gene>
    <name evidence="2" type="ORF">KLO01_21040</name>
</gene>
<dbReference type="EMBL" id="BKBA01000008">
    <property type="protein sequence ID" value="GEQ14057.1"/>
    <property type="molecule type" value="Genomic_DNA"/>
</dbReference>
<dbReference type="GO" id="GO:0009231">
    <property type="term" value="P:riboflavin biosynthetic process"/>
    <property type="evidence" value="ECO:0007669"/>
    <property type="project" value="InterPro"/>
</dbReference>
<evidence type="ECO:0000313" key="2">
    <source>
        <dbReference type="EMBL" id="GEQ14057.1"/>
    </source>
</evidence>
<accession>A0A512T1H1</accession>
<dbReference type="RefSeq" id="WP_147064781.1">
    <property type="nucleotide sequence ID" value="NZ_BAABDN010000001.1"/>
</dbReference>
<dbReference type="InterPro" id="IPR050765">
    <property type="entry name" value="Riboflavin_Biosynth_HTPR"/>
</dbReference>